<keyword evidence="1" id="KW-0732">Signal</keyword>
<comment type="caution">
    <text evidence="4">The sequence shown here is derived from an EMBL/GenBank/DDBJ whole genome shotgun (WGS) entry which is preliminary data.</text>
</comment>
<keyword evidence="2" id="KW-1133">Transmembrane helix</keyword>
<gene>
    <name evidence="4" type="ORF">EWM57_14785</name>
</gene>
<evidence type="ECO:0000256" key="1">
    <source>
        <dbReference type="ARBA" id="ARBA00022729"/>
    </source>
</evidence>
<dbReference type="SUPFAM" id="SSF69318">
    <property type="entry name" value="Integrin alpha N-terminal domain"/>
    <property type="match status" value="1"/>
</dbReference>
<keyword evidence="5" id="KW-1185">Reference proteome</keyword>
<dbReference type="NCBIfam" id="TIGR04183">
    <property type="entry name" value="Por_Secre_tail"/>
    <property type="match status" value="1"/>
</dbReference>
<feature type="transmembrane region" description="Helical" evidence="2">
    <location>
        <begin position="12"/>
        <end position="34"/>
    </location>
</feature>
<evidence type="ECO:0000313" key="5">
    <source>
        <dbReference type="Proteomes" id="UP000294155"/>
    </source>
</evidence>
<evidence type="ECO:0000259" key="3">
    <source>
        <dbReference type="Pfam" id="PF13205"/>
    </source>
</evidence>
<dbReference type="Gene3D" id="2.130.10.130">
    <property type="entry name" value="Integrin alpha, N-terminal"/>
    <property type="match status" value="2"/>
</dbReference>
<dbReference type="PANTHER" id="PTHR44103:SF1">
    <property type="entry name" value="PROPROTEIN CONVERTASE P"/>
    <property type="match status" value="1"/>
</dbReference>
<dbReference type="Pfam" id="PF13205">
    <property type="entry name" value="Big_5"/>
    <property type="match status" value="1"/>
</dbReference>
<sequence>MRCTISSRVELYPAFLCPGLVRTFWLLYLTPLIVRSRPVLPHWLFLCFPSYLVSCVCRTIISVLALGGAGVTPLARAQGLVVGSSLSPARHARTASVHAPVGIGFSQAINPGTVGGMRILSSQSRGRIMLTRTVAGNLVTLTPITPAGQPLDFRAGETVSVVIPASVASTSGTAAGPFVYQFTTATTGGSGNFQAAPAVSVSSSATSTAAADLDGDGDLDLLTSSYSTNRVSVRLNNGMGGFTNGADLAVGNGAFFVVAGDLDGDEDLDFVATNVGSNDVSVRLNAGNGAVFTTAPTVWVGNNPRTAALADIDGDGDLDLLTANAVALGSVSVRFNNGQGVFSAGSDVRVGQSPYGLALGDMDNDGDLDVVTANASNSISVRYNDGQGAFSGTTNSTVLGEPICLALGDVDGDGDLDAVAGCSSSNVAAVLVNDGTGALTAGARIPVDASPLGVQLGDVDSDGDLDLLAASFVTPSVVSLRLNNGAGEFSGTASIPTGQPNAASLVLADIDGNGTLDCLTAHYSSSGVVSVLRNAPAPTAASAGQAASPLAVYPNPAAATAPVYVSLPTAATGGAAAQFTLLNALGQTVATQRLSGSADGGFTATLPTAGLPAGIYLVRLQAGSALLSRRLVLQ</sequence>
<dbReference type="Proteomes" id="UP000294155">
    <property type="component" value="Unassembled WGS sequence"/>
</dbReference>
<feature type="domain" description="SbsA Ig-like" evidence="3">
    <location>
        <begin position="85"/>
        <end position="184"/>
    </location>
</feature>
<evidence type="ECO:0000256" key="2">
    <source>
        <dbReference type="SAM" id="Phobius"/>
    </source>
</evidence>
<dbReference type="EMBL" id="SEWE01000033">
    <property type="protein sequence ID" value="RYU78225.1"/>
    <property type="molecule type" value="Genomic_DNA"/>
</dbReference>
<keyword evidence="2" id="KW-0472">Membrane</keyword>
<dbReference type="PANTHER" id="PTHR44103">
    <property type="entry name" value="PROPROTEIN CONVERTASE P"/>
    <property type="match status" value="1"/>
</dbReference>
<dbReference type="AlphaFoldDB" id="A0A4Q5LD90"/>
<evidence type="ECO:0000313" key="4">
    <source>
        <dbReference type="EMBL" id="RYU78225.1"/>
    </source>
</evidence>
<accession>A0A4Q5LD90</accession>
<protein>
    <submittedName>
        <fullName evidence="4">T9SS type A sorting domain-containing protein</fullName>
    </submittedName>
</protein>
<keyword evidence="2" id="KW-0812">Transmembrane</keyword>
<dbReference type="InterPro" id="IPR026444">
    <property type="entry name" value="Secre_tail"/>
</dbReference>
<dbReference type="Pfam" id="PF13517">
    <property type="entry name" value="FG-GAP_3"/>
    <property type="match status" value="3"/>
</dbReference>
<dbReference type="InterPro" id="IPR028994">
    <property type="entry name" value="Integrin_alpha_N"/>
</dbReference>
<name>A0A4Q5LD90_9BACT</name>
<dbReference type="OrthoDB" id="886536at2"/>
<reference evidence="4 5" key="1">
    <citation type="submission" date="2019-02" db="EMBL/GenBank/DDBJ databases">
        <title>Bacterial novel species isolated from soil.</title>
        <authorList>
            <person name="Jung H.-Y."/>
        </authorList>
    </citation>
    <scope>NUCLEOTIDE SEQUENCE [LARGE SCALE GENOMIC DNA]</scope>
    <source>
        <strain evidence="4 5">1-3-3-3</strain>
    </source>
</reference>
<proteinExistence type="predicted"/>
<dbReference type="InterPro" id="IPR013517">
    <property type="entry name" value="FG-GAP"/>
</dbReference>
<dbReference type="InterPro" id="IPR032812">
    <property type="entry name" value="SbsA_Ig"/>
</dbReference>
<organism evidence="4 5">
    <name type="scientific">Hymenobacter persicinus</name>
    <dbReference type="NCBI Taxonomy" id="2025506"/>
    <lineage>
        <taxon>Bacteria</taxon>
        <taxon>Pseudomonadati</taxon>
        <taxon>Bacteroidota</taxon>
        <taxon>Cytophagia</taxon>
        <taxon>Cytophagales</taxon>
        <taxon>Hymenobacteraceae</taxon>
        <taxon>Hymenobacter</taxon>
    </lineage>
</organism>